<feature type="transmembrane region" description="Helical" evidence="6">
    <location>
        <begin position="42"/>
        <end position="67"/>
    </location>
</feature>
<evidence type="ECO:0000313" key="8">
    <source>
        <dbReference type="Proteomes" id="UP000030001"/>
    </source>
</evidence>
<evidence type="ECO:0000256" key="6">
    <source>
        <dbReference type="SAM" id="Phobius"/>
    </source>
</evidence>
<dbReference type="PANTHER" id="PTHR42770">
    <property type="entry name" value="AMINO ACID TRANSPORTER-RELATED"/>
    <property type="match status" value="1"/>
</dbReference>
<dbReference type="EMBL" id="JROC01000037">
    <property type="protein sequence ID" value="KGL66264.1"/>
    <property type="molecule type" value="Genomic_DNA"/>
</dbReference>
<dbReference type="AlphaFoldDB" id="A0A099Y7M6"/>
<feature type="transmembrane region" description="Helical" evidence="6">
    <location>
        <begin position="12"/>
        <end position="30"/>
    </location>
</feature>
<dbReference type="Proteomes" id="UP000030001">
    <property type="component" value="Unassembled WGS sequence"/>
</dbReference>
<dbReference type="PIRSF" id="PIRSF006060">
    <property type="entry name" value="AA_transporter"/>
    <property type="match status" value="1"/>
</dbReference>
<dbReference type="InterPro" id="IPR050367">
    <property type="entry name" value="APC_superfamily"/>
</dbReference>
<feature type="transmembrane region" description="Helical" evidence="6">
    <location>
        <begin position="459"/>
        <end position="482"/>
    </location>
</feature>
<keyword evidence="4 6" id="KW-1133">Transmembrane helix</keyword>
<dbReference type="GO" id="GO:0022857">
    <property type="term" value="F:transmembrane transporter activity"/>
    <property type="evidence" value="ECO:0007669"/>
    <property type="project" value="InterPro"/>
</dbReference>
<evidence type="ECO:0000256" key="3">
    <source>
        <dbReference type="ARBA" id="ARBA00022692"/>
    </source>
</evidence>
<proteinExistence type="predicted"/>
<sequence>MTNPKVRDNQLSFAGLVAICVSAMIGSAIFDLPKNMATVAGATAQILAWITTGIGMWLIAEVFMILSAVKPDLTAGMYDYGVKGFGPFVGFLTAWGYFVSNCATNAAFAVLVMNTLNYFFPGTFAGGNNWPSMIGASLLTWGMTGLTLKGTKSSNRMQKIAMTLLMIVITVLIISLMGNFSWEKFTTDMQANVVMPSVHNLNLGSVSQQTLATMMVTLWMFSGIEGAAVMVGRAKKRSQVRMATLVGFLICITIDILISLLSLGVFSYGQLMRLASPSTAAILTSIWHNVWGRNIISLTLILTVLASWISWLEMICELPQHAAEQDGTFPRAFAKTNANDQPVFAILIATVTIQAIILLAHFDGQAYEKLLLISAATTIPPYLVAEAYLFKIAMHHEYSGRHHPKWGMIIAGLAFVYTLLMGVSAGLKYTVAEFIVYLVGMPMYLYARRQHGQTVFSHAEKILAAVIIVIAVLGIDVLMGLIKQPFMTLLSLGH</sequence>
<name>A0A099Y7M6_LIMMU</name>
<feature type="transmembrane region" description="Helical" evidence="6">
    <location>
        <begin position="160"/>
        <end position="182"/>
    </location>
</feature>
<comment type="subcellular location">
    <subcellularLocation>
        <location evidence="1">Cell membrane</location>
        <topology evidence="1">Multi-pass membrane protein</topology>
    </subcellularLocation>
</comment>
<keyword evidence="3 6" id="KW-0812">Transmembrane</keyword>
<feature type="transmembrane region" description="Helical" evidence="6">
    <location>
        <begin position="291"/>
        <end position="311"/>
    </location>
</feature>
<comment type="caution">
    <text evidence="7">The sequence shown here is derived from an EMBL/GenBank/DDBJ whole genome shotgun (WGS) entry which is preliminary data.</text>
</comment>
<feature type="transmembrane region" description="Helical" evidence="6">
    <location>
        <begin position="211"/>
        <end position="231"/>
    </location>
</feature>
<gene>
    <name evidence="7" type="ORF">LX03_09580</name>
</gene>
<accession>A0A099Y7M6</accession>
<evidence type="ECO:0000256" key="4">
    <source>
        <dbReference type="ARBA" id="ARBA00022989"/>
    </source>
</evidence>
<feature type="transmembrane region" description="Helical" evidence="6">
    <location>
        <begin position="88"/>
        <end position="110"/>
    </location>
</feature>
<dbReference type="Pfam" id="PF13520">
    <property type="entry name" value="AA_permease_2"/>
    <property type="match status" value="1"/>
</dbReference>
<feature type="transmembrane region" description="Helical" evidence="6">
    <location>
        <begin position="370"/>
        <end position="394"/>
    </location>
</feature>
<evidence type="ECO:0000313" key="7">
    <source>
        <dbReference type="EMBL" id="KGL66264.1"/>
    </source>
</evidence>
<reference evidence="7 8" key="1">
    <citation type="submission" date="2014-09" db="EMBL/GenBank/DDBJ databases">
        <title>Lactobacillus mucosae CRL573 Genome Sequencing.</title>
        <authorList>
            <person name="Bleckwedel J."/>
            <person name="Teran L.C."/>
            <person name="Bonacina J."/>
            <person name="Saavedra L."/>
            <person name="Mozzi F.B."/>
            <person name="Raya R.R."/>
        </authorList>
    </citation>
    <scope>NUCLEOTIDE SEQUENCE [LARGE SCALE GENOMIC DNA]</scope>
    <source>
        <strain evidence="7 8">CRL573</strain>
    </source>
</reference>
<evidence type="ECO:0000256" key="2">
    <source>
        <dbReference type="ARBA" id="ARBA00022475"/>
    </source>
</evidence>
<dbReference type="GO" id="GO:0005886">
    <property type="term" value="C:plasma membrane"/>
    <property type="evidence" value="ECO:0007669"/>
    <property type="project" value="UniProtKB-SubCell"/>
</dbReference>
<feature type="transmembrane region" description="Helical" evidence="6">
    <location>
        <begin position="406"/>
        <end position="423"/>
    </location>
</feature>
<feature type="transmembrane region" description="Helical" evidence="6">
    <location>
        <begin position="343"/>
        <end position="364"/>
    </location>
</feature>
<evidence type="ECO:0000256" key="1">
    <source>
        <dbReference type="ARBA" id="ARBA00004651"/>
    </source>
</evidence>
<organism evidence="7 8">
    <name type="scientific">Limosilactobacillus mucosae</name>
    <name type="common">Lactobacillus mucosae</name>
    <dbReference type="NCBI Taxonomy" id="97478"/>
    <lineage>
        <taxon>Bacteria</taxon>
        <taxon>Bacillati</taxon>
        <taxon>Bacillota</taxon>
        <taxon>Bacilli</taxon>
        <taxon>Lactobacillales</taxon>
        <taxon>Lactobacillaceae</taxon>
        <taxon>Limosilactobacillus</taxon>
    </lineage>
</organism>
<protein>
    <submittedName>
        <fullName evidence="7">Arginine:agmatine antiporter</fullName>
    </submittedName>
</protein>
<feature type="transmembrane region" description="Helical" evidence="6">
    <location>
        <begin position="243"/>
        <end position="271"/>
    </location>
</feature>
<dbReference type="PANTHER" id="PTHR42770:SF4">
    <property type="entry name" value="ARGININE_ORNITHINE ANTIPORTER-RELATED"/>
    <property type="match status" value="1"/>
</dbReference>
<dbReference type="NCBIfam" id="NF040512">
    <property type="entry name" value="histam_anti_2"/>
    <property type="match status" value="1"/>
</dbReference>
<feature type="transmembrane region" description="Helical" evidence="6">
    <location>
        <begin position="130"/>
        <end position="148"/>
    </location>
</feature>
<dbReference type="InterPro" id="IPR002293">
    <property type="entry name" value="AA/rel_permease1"/>
</dbReference>
<keyword evidence="5 6" id="KW-0472">Membrane</keyword>
<feature type="transmembrane region" description="Helical" evidence="6">
    <location>
        <begin position="429"/>
        <end position="447"/>
    </location>
</feature>
<dbReference type="Gene3D" id="1.20.1740.10">
    <property type="entry name" value="Amino acid/polyamine transporter I"/>
    <property type="match status" value="1"/>
</dbReference>
<evidence type="ECO:0000256" key="5">
    <source>
        <dbReference type="ARBA" id="ARBA00023136"/>
    </source>
</evidence>
<keyword evidence="2" id="KW-1003">Cell membrane</keyword>